<dbReference type="InterPro" id="IPR000182">
    <property type="entry name" value="GNAT_dom"/>
</dbReference>
<accession>A0ABX7MN81</accession>
<dbReference type="RefSeq" id="WP_206642913.1">
    <property type="nucleotide sequence ID" value="NZ_CP071247.1"/>
</dbReference>
<dbReference type="Pfam" id="PF00583">
    <property type="entry name" value="Acetyltransf_1"/>
    <property type="match status" value="1"/>
</dbReference>
<gene>
    <name evidence="2" type="ORF">LPB19_10795</name>
</gene>
<evidence type="ECO:0000313" key="2">
    <source>
        <dbReference type="EMBL" id="QSP93691.1"/>
    </source>
</evidence>
<keyword evidence="3" id="KW-1185">Reference proteome</keyword>
<evidence type="ECO:0000259" key="1">
    <source>
        <dbReference type="Pfam" id="PF00583"/>
    </source>
</evidence>
<name>A0ABX7MN81_9GAMM</name>
<evidence type="ECO:0000313" key="3">
    <source>
        <dbReference type="Proteomes" id="UP000663555"/>
    </source>
</evidence>
<organism evidence="2 3">
    <name type="scientific">Marinobacter salinisoli</name>
    <dbReference type="NCBI Taxonomy" id="2769486"/>
    <lineage>
        <taxon>Bacteria</taxon>
        <taxon>Pseudomonadati</taxon>
        <taxon>Pseudomonadota</taxon>
        <taxon>Gammaproteobacteria</taxon>
        <taxon>Pseudomonadales</taxon>
        <taxon>Marinobacteraceae</taxon>
        <taxon>Marinobacter</taxon>
    </lineage>
</organism>
<dbReference type="EMBL" id="CP071247">
    <property type="protein sequence ID" value="QSP93691.1"/>
    <property type="molecule type" value="Genomic_DNA"/>
</dbReference>
<sequence length="178" mass="20529">MLQQPVRHDGPAEDKGRHLVLTDEYRQRLPFSKNEFEKRGKQGNFLYELFVDDVPVCYGWMAGPGAKVGILHELNMRVPDHSLYIWDCATPEEHRGKGYFQSLLQMMMQAKGPETRFALVAVDSHNTASKAALKRVGFQPLFTYWSCRVFGRVILSMAFRDGKLTWAQPQFDRLEYGL</sequence>
<protein>
    <submittedName>
        <fullName evidence="2">GNAT family N-acetyltransferase</fullName>
    </submittedName>
</protein>
<feature type="domain" description="N-acetyltransferase" evidence="1">
    <location>
        <begin position="75"/>
        <end position="138"/>
    </location>
</feature>
<dbReference type="SUPFAM" id="SSF55729">
    <property type="entry name" value="Acyl-CoA N-acyltransferases (Nat)"/>
    <property type="match status" value="1"/>
</dbReference>
<proteinExistence type="predicted"/>
<reference evidence="2 3" key="1">
    <citation type="submission" date="2021-03" db="EMBL/GenBank/DDBJ databases">
        <title>Genome sequencing of Marinobacter sp. LPB0319.</title>
        <authorList>
            <person name="Kim J."/>
        </authorList>
    </citation>
    <scope>NUCLEOTIDE SEQUENCE [LARGE SCALE GENOMIC DNA]</scope>
    <source>
        <strain evidence="2 3">LPB0319</strain>
    </source>
</reference>
<dbReference type="InterPro" id="IPR016181">
    <property type="entry name" value="Acyl_CoA_acyltransferase"/>
</dbReference>
<dbReference type="Gene3D" id="3.40.630.30">
    <property type="match status" value="1"/>
</dbReference>
<dbReference type="Proteomes" id="UP000663555">
    <property type="component" value="Chromosome"/>
</dbReference>